<feature type="region of interest" description="Disordered" evidence="1">
    <location>
        <begin position="37"/>
        <end position="72"/>
    </location>
</feature>
<evidence type="ECO:0000313" key="2">
    <source>
        <dbReference type="EMBL" id="KAK3784457.1"/>
    </source>
</evidence>
<protein>
    <submittedName>
        <fullName evidence="2">Uncharacterized protein</fullName>
    </submittedName>
</protein>
<keyword evidence="3" id="KW-1185">Reference proteome</keyword>
<feature type="compositionally biased region" description="Basic and acidic residues" evidence="1">
    <location>
        <begin position="63"/>
        <end position="72"/>
    </location>
</feature>
<comment type="caution">
    <text evidence="2">The sequence shown here is derived from an EMBL/GenBank/DDBJ whole genome shotgun (WGS) entry which is preliminary data.</text>
</comment>
<evidence type="ECO:0000256" key="1">
    <source>
        <dbReference type="SAM" id="MobiDB-lite"/>
    </source>
</evidence>
<dbReference type="Proteomes" id="UP001283361">
    <property type="component" value="Unassembled WGS sequence"/>
</dbReference>
<name>A0AAE1DVP4_9GAST</name>
<gene>
    <name evidence="2" type="ORF">RRG08_058056</name>
</gene>
<dbReference type="AlphaFoldDB" id="A0AAE1DVP4"/>
<organism evidence="2 3">
    <name type="scientific">Elysia crispata</name>
    <name type="common">lettuce slug</name>
    <dbReference type="NCBI Taxonomy" id="231223"/>
    <lineage>
        <taxon>Eukaryota</taxon>
        <taxon>Metazoa</taxon>
        <taxon>Spiralia</taxon>
        <taxon>Lophotrochozoa</taxon>
        <taxon>Mollusca</taxon>
        <taxon>Gastropoda</taxon>
        <taxon>Heterobranchia</taxon>
        <taxon>Euthyneura</taxon>
        <taxon>Panpulmonata</taxon>
        <taxon>Sacoglossa</taxon>
        <taxon>Placobranchoidea</taxon>
        <taxon>Plakobranchidae</taxon>
        <taxon>Elysia</taxon>
    </lineage>
</organism>
<dbReference type="EMBL" id="JAWDGP010002242">
    <property type="protein sequence ID" value="KAK3784457.1"/>
    <property type="molecule type" value="Genomic_DNA"/>
</dbReference>
<feature type="region of interest" description="Disordered" evidence="1">
    <location>
        <begin position="1"/>
        <end position="22"/>
    </location>
</feature>
<proteinExistence type="predicted"/>
<reference evidence="2" key="1">
    <citation type="journal article" date="2023" name="G3 (Bethesda)">
        <title>A reference genome for the long-term kleptoplast-retaining sea slug Elysia crispata morphotype clarki.</title>
        <authorList>
            <person name="Eastman K.E."/>
            <person name="Pendleton A.L."/>
            <person name="Shaikh M.A."/>
            <person name="Suttiyut T."/>
            <person name="Ogas R."/>
            <person name="Tomko P."/>
            <person name="Gavelis G."/>
            <person name="Widhalm J.R."/>
            <person name="Wisecaver J.H."/>
        </authorList>
    </citation>
    <scope>NUCLEOTIDE SEQUENCE</scope>
    <source>
        <strain evidence="2">ECLA1</strain>
    </source>
</reference>
<sequence length="72" mass="7632">MRKESDNMKTSPSKPILNNKMDGKKSAELSFLGRAAAAPEELTGSPAAKDASVLITTGMGPTRKAEGRVQQE</sequence>
<evidence type="ECO:0000313" key="3">
    <source>
        <dbReference type="Proteomes" id="UP001283361"/>
    </source>
</evidence>
<accession>A0AAE1DVP4</accession>